<proteinExistence type="predicted"/>
<organism evidence="2 3">
    <name type="scientific">Tetraparma gracilis</name>
    <dbReference type="NCBI Taxonomy" id="2962635"/>
    <lineage>
        <taxon>Eukaryota</taxon>
        <taxon>Sar</taxon>
        <taxon>Stramenopiles</taxon>
        <taxon>Ochrophyta</taxon>
        <taxon>Bolidophyceae</taxon>
        <taxon>Parmales</taxon>
        <taxon>Triparmaceae</taxon>
        <taxon>Tetraparma</taxon>
    </lineage>
</organism>
<keyword evidence="3" id="KW-1185">Reference proteome</keyword>
<reference evidence="2 3" key="1">
    <citation type="journal article" date="2023" name="Commun. Biol.">
        <title>Genome analysis of Parmales, the sister group of diatoms, reveals the evolutionary specialization of diatoms from phago-mixotrophs to photoautotrophs.</title>
        <authorList>
            <person name="Ban H."/>
            <person name="Sato S."/>
            <person name="Yoshikawa S."/>
            <person name="Yamada K."/>
            <person name="Nakamura Y."/>
            <person name="Ichinomiya M."/>
            <person name="Sato N."/>
            <person name="Blanc-Mathieu R."/>
            <person name="Endo H."/>
            <person name="Kuwata A."/>
            <person name="Ogata H."/>
        </authorList>
    </citation>
    <scope>NUCLEOTIDE SEQUENCE [LARGE SCALE GENOMIC DNA]</scope>
</reference>
<evidence type="ECO:0000313" key="2">
    <source>
        <dbReference type="EMBL" id="GMI41524.1"/>
    </source>
</evidence>
<name>A0ABQ6N736_9STRA</name>
<feature type="transmembrane region" description="Helical" evidence="1">
    <location>
        <begin position="12"/>
        <end position="32"/>
    </location>
</feature>
<keyword evidence="1" id="KW-0472">Membrane</keyword>
<evidence type="ECO:0000313" key="3">
    <source>
        <dbReference type="Proteomes" id="UP001165060"/>
    </source>
</evidence>
<keyword evidence="1" id="KW-1133">Transmembrane helix</keyword>
<evidence type="ECO:0000256" key="1">
    <source>
        <dbReference type="SAM" id="Phobius"/>
    </source>
</evidence>
<protein>
    <submittedName>
        <fullName evidence="2">Uncharacterized protein</fullName>
    </submittedName>
</protein>
<dbReference type="EMBL" id="BRYB01001006">
    <property type="protein sequence ID" value="GMI41524.1"/>
    <property type="molecule type" value="Genomic_DNA"/>
</dbReference>
<gene>
    <name evidence="2" type="ORF">TeGR_g576</name>
</gene>
<sequence>MLNIDTSKFTSWNYFFLAAGASNILQSVYFYYGGGDNWKKLGYIGSKAPTRATGAIWHIVAASGAAYTYNGLTLALPFPVTGVFSMLKFSVAGKMSKIMRAGKPAQLTAFIGITEVLWGAGFACWSAQKAGLIKK</sequence>
<comment type="caution">
    <text evidence="2">The sequence shown here is derived from an EMBL/GenBank/DDBJ whole genome shotgun (WGS) entry which is preliminary data.</text>
</comment>
<accession>A0ABQ6N736</accession>
<keyword evidence="1" id="KW-0812">Transmembrane</keyword>
<feature type="transmembrane region" description="Helical" evidence="1">
    <location>
        <begin position="107"/>
        <end position="128"/>
    </location>
</feature>
<dbReference type="Proteomes" id="UP001165060">
    <property type="component" value="Unassembled WGS sequence"/>
</dbReference>